<feature type="compositionally biased region" description="Basic and acidic residues" evidence="1">
    <location>
        <begin position="1"/>
        <end position="19"/>
    </location>
</feature>
<feature type="compositionally biased region" description="Basic residues" evidence="1">
    <location>
        <begin position="46"/>
        <end position="59"/>
    </location>
</feature>
<reference evidence="2" key="1">
    <citation type="submission" date="2022-12" db="EMBL/GenBank/DDBJ databases">
        <authorList>
            <person name="Petersen C."/>
        </authorList>
    </citation>
    <scope>NUCLEOTIDE SEQUENCE</scope>
    <source>
        <strain evidence="2">IBT 29677</strain>
    </source>
</reference>
<dbReference type="GeneID" id="81365570"/>
<feature type="compositionally biased region" description="Basic and acidic residues" evidence="1">
    <location>
        <begin position="81"/>
        <end position="102"/>
    </location>
</feature>
<feature type="compositionally biased region" description="Basic and acidic residues" evidence="1">
    <location>
        <begin position="181"/>
        <end position="192"/>
    </location>
</feature>
<evidence type="ECO:0000313" key="3">
    <source>
        <dbReference type="Proteomes" id="UP001147747"/>
    </source>
</evidence>
<dbReference type="AlphaFoldDB" id="A0A9W9W8G7"/>
<dbReference type="Proteomes" id="UP001147747">
    <property type="component" value="Unassembled WGS sequence"/>
</dbReference>
<feature type="compositionally biased region" description="Basic and acidic residues" evidence="1">
    <location>
        <begin position="27"/>
        <end position="43"/>
    </location>
</feature>
<evidence type="ECO:0000256" key="1">
    <source>
        <dbReference type="SAM" id="MobiDB-lite"/>
    </source>
</evidence>
<feature type="region of interest" description="Disordered" evidence="1">
    <location>
        <begin position="230"/>
        <end position="349"/>
    </location>
</feature>
<reference evidence="2" key="2">
    <citation type="journal article" date="2023" name="IMA Fungus">
        <title>Comparative genomic study of the Penicillium genus elucidates a diverse pangenome and 15 lateral gene transfer events.</title>
        <authorList>
            <person name="Petersen C."/>
            <person name="Sorensen T."/>
            <person name="Nielsen M.R."/>
            <person name="Sondergaard T.E."/>
            <person name="Sorensen J.L."/>
            <person name="Fitzpatrick D.A."/>
            <person name="Frisvad J.C."/>
            <person name="Nielsen K.L."/>
        </authorList>
    </citation>
    <scope>NUCLEOTIDE SEQUENCE</scope>
    <source>
        <strain evidence="2">IBT 29677</strain>
    </source>
</reference>
<name>A0A9W9W8G7_9EURO</name>
<dbReference type="OrthoDB" id="5407645at2759"/>
<feature type="region of interest" description="Disordered" evidence="1">
    <location>
        <begin position="181"/>
        <end position="201"/>
    </location>
</feature>
<evidence type="ECO:0008006" key="4">
    <source>
        <dbReference type="Google" id="ProtNLM"/>
    </source>
</evidence>
<sequence>MSYRDDYRDDRRDGADGRNRGYAADYYDEHPDSRRYDAQRDYGSRQARRPQHEFRRRASPSRSSRDQNRRQSTGQASRVNGDQDRHSTRDEGPSDSDRDKGHSSFLGEKGRQLLMHAALPLVAAGAAEALRARKEPGEWKGDKGKHVLTAAVTNGLVNKDPSKPQKHHIMDTTLHGLREGAPNREERAELQRRVGGSRTSSNLKKVAVAGVVAFAGKELYDRYGRSRSVARDYSDDPYSSKKRSQSVSDDRHRGMKSPDYEESDDQRSTRYKDRNGQSNQWESYPSRDRDYRNWDYGSDGYSDSDMENNYHGDDYGRQQSSRDLARPRSLNRYPDNHPHGDWSSSEGDSDLELAQMKRKMEKKMDRDVLLTSGLATAATVHAAHKVYGSVNKRKQRAAQLEDGEITADEARKERIKANTIDAASIGLAALGIKGAYGEWKEANDNRKETQNFKHERYRHGEQRELERNRNRRYS</sequence>
<keyword evidence="3" id="KW-1185">Reference proteome</keyword>
<feature type="compositionally biased region" description="Basic and acidic residues" evidence="1">
    <location>
        <begin position="441"/>
        <end position="468"/>
    </location>
</feature>
<organism evidence="2 3">
    <name type="scientific">Penicillium cosmopolitanum</name>
    <dbReference type="NCBI Taxonomy" id="1131564"/>
    <lineage>
        <taxon>Eukaryota</taxon>
        <taxon>Fungi</taxon>
        <taxon>Dikarya</taxon>
        <taxon>Ascomycota</taxon>
        <taxon>Pezizomycotina</taxon>
        <taxon>Eurotiomycetes</taxon>
        <taxon>Eurotiomycetidae</taxon>
        <taxon>Eurotiales</taxon>
        <taxon>Aspergillaceae</taxon>
        <taxon>Penicillium</taxon>
    </lineage>
</organism>
<proteinExistence type="predicted"/>
<feature type="region of interest" description="Disordered" evidence="1">
    <location>
        <begin position="441"/>
        <end position="474"/>
    </location>
</feature>
<gene>
    <name evidence="2" type="ORF">N7509_001953</name>
</gene>
<evidence type="ECO:0000313" key="2">
    <source>
        <dbReference type="EMBL" id="KAJ5408070.1"/>
    </source>
</evidence>
<feature type="compositionally biased region" description="Basic and acidic residues" evidence="1">
    <location>
        <begin position="248"/>
        <end position="275"/>
    </location>
</feature>
<accession>A0A9W9W8G7</accession>
<dbReference type="RefSeq" id="XP_056492385.1">
    <property type="nucleotide sequence ID" value="XM_056626590.1"/>
</dbReference>
<dbReference type="EMBL" id="JAPZBU010000004">
    <property type="protein sequence ID" value="KAJ5408070.1"/>
    <property type="molecule type" value="Genomic_DNA"/>
</dbReference>
<feature type="region of interest" description="Disordered" evidence="1">
    <location>
        <begin position="1"/>
        <end position="111"/>
    </location>
</feature>
<protein>
    <recommendedName>
        <fullName evidence="4">DUF3824 domain-containing protein</fullName>
    </recommendedName>
</protein>
<comment type="caution">
    <text evidence="2">The sequence shown here is derived from an EMBL/GenBank/DDBJ whole genome shotgun (WGS) entry which is preliminary data.</text>
</comment>